<gene>
    <name evidence="2" type="ORF">CP968_07510</name>
</gene>
<evidence type="ECO:0000313" key="3">
    <source>
        <dbReference type="Proteomes" id="UP000326831"/>
    </source>
</evidence>
<dbReference type="EMBL" id="CP023701">
    <property type="protein sequence ID" value="QEU78149.1"/>
    <property type="molecule type" value="Genomic_DNA"/>
</dbReference>
<feature type="domain" description="AAA+ ATPase" evidence="1">
    <location>
        <begin position="29"/>
        <end position="149"/>
    </location>
</feature>
<organism evidence="2 3">
    <name type="scientific">Streptomyces subrutilus</name>
    <dbReference type="NCBI Taxonomy" id="36818"/>
    <lineage>
        <taxon>Bacteria</taxon>
        <taxon>Bacillati</taxon>
        <taxon>Actinomycetota</taxon>
        <taxon>Actinomycetes</taxon>
        <taxon>Kitasatosporales</taxon>
        <taxon>Streptomycetaceae</taxon>
        <taxon>Streptomyces</taxon>
    </lineage>
</organism>
<dbReference type="SUPFAM" id="SSF52540">
    <property type="entry name" value="P-loop containing nucleoside triphosphate hydrolases"/>
    <property type="match status" value="1"/>
</dbReference>
<dbReference type="Proteomes" id="UP000326831">
    <property type="component" value="Chromosome"/>
</dbReference>
<protein>
    <recommendedName>
        <fullName evidence="1">AAA+ ATPase domain-containing protein</fullName>
    </recommendedName>
</protein>
<dbReference type="SMART" id="SM00382">
    <property type="entry name" value="AAA"/>
    <property type="match status" value="1"/>
</dbReference>
<accession>A0A5P2UIA3</accession>
<dbReference type="InterPro" id="IPR003593">
    <property type="entry name" value="AAA+_ATPase"/>
</dbReference>
<dbReference type="KEGG" id="ssub:CP968_07510"/>
<sequence length="1357" mass="147965">MTIGEGQDLAIDRAAALAHLTGTLDCGHPHQVILVRGEPGVGKTTLVLQSMAVLRGRSMRVLAAAVRTLAPYSGGLEELARAAAYQEIVRGEAAPPGVLVLDGAEAAQEGFGGLVGEAVAAAIAAGLVPVLISRDDAVDTLRELLDRAGYTNVGEIVVPPLDDDEIAEIIRSVPQLARLADDGRSRWLLRRIALVDLLLRSARRGTGLPSRLESEADVYAHIWRALVLNGGRAVDGVASEDRGQALLSLVDRRLTGHRGPSVPGAALASLRSDGILAPLDEASVISSEEYAFGHDVMRDFATARRLLLEDGLCLLEAKGPRWAVRAGRIYCQVRLRSGPDSPGAFSARWNRTYRQFVQIAEQYGTRWQEIPWEAVLSAGWCAEALASLTGCLIREPDLLEGLLRCCMLRFGDGRACDPLVVAPVVEWLARNVRVFSQHQDQPGDAVILAWLRGVAQRDAAVGGIGHQRRVRMLVREAMLRESPRYPSASFVEALALLGSDREGAAVDMLKDLARRRPHSLMPAVDRMEASRCLAVTDPALLMELAAAYYQITPDQQRGGGVRRSRWRMGQHEYLGGGSRREAQWWRGPFYALLQVDPQRGLNLIEAVVKDAVESRGARGRFGADREDGDAGGDTGESCLTGDILETGLRDYVGPVESWFWYRGALNGPQPCMSALMALNRWLELELIQPGIASVRETAALVLTRVGTLAGLGLSYGILLRDLKQVADDLDDYLSVPMVWELEHSRFLNDSMFRRGDELRGGEWLKHPPTQIAMHLVIEAVHREDDEAVARLRAVADRLRMAASSSCNGLEIRSWADHLDWECFTQVRHGNHVAVEVRPSEDIQEELDSNRARAGRTSKQYELLNRYGHRRALPHRVSDPVPADPHRLALDLRAARELHESLAGDGEWMTDGLYAVAAATVHMATGGTSPSAEDLRWSVDLLVAAIHESTDLSCGPGTTLPWSGDRLAALALPRALVPTIAASIPQLLDADRTTRLHTAVVQAAAHPVHEVREYVVEGLRPLWEVPCVTGNRACHHMVAWSAVQASVRLVLVGRGSQSGRRGAGSSSDVLATALDSLGGEEMSPDHLETAVPAVLEAARVQHCRTDQALSLRGPLLDAHARAACAWGSEPHTEKHAALAASLLRAADREPAVLSRVADRLAGSPSALSHLLRGLKTAATYERELVQPLAANWPYLMESVLTQPLPLRGSIDNEERARYNYEVLMGELVPNPVLSMMDQDMDGTLQEARSRWLPISPVAELVDIWTTDAGKGRFAVDSLIDFLKAQPVHEQVDPGLRWVRQLCVDSTGKVDTAGLSLTEWLQDLHPQLTAEVRPHFQAVVDGLALAQHPNAVALQRLDE</sequence>
<dbReference type="InterPro" id="IPR027417">
    <property type="entry name" value="P-loop_NTPase"/>
</dbReference>
<evidence type="ECO:0000313" key="2">
    <source>
        <dbReference type="EMBL" id="QEU78149.1"/>
    </source>
</evidence>
<name>A0A5P2UIA3_9ACTN</name>
<dbReference type="Gene3D" id="3.40.50.300">
    <property type="entry name" value="P-loop containing nucleotide triphosphate hydrolases"/>
    <property type="match status" value="1"/>
</dbReference>
<reference evidence="2 3" key="1">
    <citation type="submission" date="2017-09" db="EMBL/GenBank/DDBJ databases">
        <authorList>
            <person name="Lee N."/>
            <person name="Cho B.-K."/>
        </authorList>
    </citation>
    <scope>NUCLEOTIDE SEQUENCE [LARGE SCALE GENOMIC DNA]</scope>
    <source>
        <strain evidence="2 3">ATCC 27467</strain>
    </source>
</reference>
<evidence type="ECO:0000259" key="1">
    <source>
        <dbReference type="SMART" id="SM00382"/>
    </source>
</evidence>
<proteinExistence type="predicted"/>
<keyword evidence="3" id="KW-1185">Reference proteome</keyword>